<evidence type="ECO:0000313" key="2">
    <source>
        <dbReference type="Proteomes" id="UP001461498"/>
    </source>
</evidence>
<comment type="caution">
    <text evidence="1">The sequence shown here is derived from an EMBL/GenBank/DDBJ whole genome shotgun (WGS) entry which is preliminary data.</text>
</comment>
<sequence length="91" mass="10210">MGLLEDFRCRCGERETAQYIIMACAPLYEDSIAALQRKIGVHLGLDGRSLPLLIENKVAYEEYLIYKKKQKTYENGVTVSSKVAVLIIGLS</sequence>
<name>A0AAW1CE56_9HEMI</name>
<dbReference type="AlphaFoldDB" id="A0AAW1CE56"/>
<dbReference type="Proteomes" id="UP001461498">
    <property type="component" value="Unassembled WGS sequence"/>
</dbReference>
<evidence type="ECO:0000313" key="1">
    <source>
        <dbReference type="EMBL" id="KAK9496528.1"/>
    </source>
</evidence>
<protein>
    <submittedName>
        <fullName evidence="1">Uncharacterized protein</fullName>
    </submittedName>
</protein>
<reference evidence="1 2" key="1">
    <citation type="submission" date="2022-12" db="EMBL/GenBank/DDBJ databases">
        <title>Chromosome-level genome assembly of true bugs.</title>
        <authorList>
            <person name="Ma L."/>
            <person name="Li H."/>
        </authorList>
    </citation>
    <scope>NUCLEOTIDE SEQUENCE [LARGE SCALE GENOMIC DNA]</scope>
    <source>
        <strain evidence="1">Lab_2022b</strain>
    </source>
</reference>
<accession>A0AAW1CE56</accession>
<gene>
    <name evidence="1" type="ORF">O3M35_013189</name>
</gene>
<dbReference type="EMBL" id="JAPXFL010000074">
    <property type="protein sequence ID" value="KAK9496528.1"/>
    <property type="molecule type" value="Genomic_DNA"/>
</dbReference>
<proteinExistence type="predicted"/>
<organism evidence="1 2">
    <name type="scientific">Rhynocoris fuscipes</name>
    <dbReference type="NCBI Taxonomy" id="488301"/>
    <lineage>
        <taxon>Eukaryota</taxon>
        <taxon>Metazoa</taxon>
        <taxon>Ecdysozoa</taxon>
        <taxon>Arthropoda</taxon>
        <taxon>Hexapoda</taxon>
        <taxon>Insecta</taxon>
        <taxon>Pterygota</taxon>
        <taxon>Neoptera</taxon>
        <taxon>Paraneoptera</taxon>
        <taxon>Hemiptera</taxon>
        <taxon>Heteroptera</taxon>
        <taxon>Panheteroptera</taxon>
        <taxon>Cimicomorpha</taxon>
        <taxon>Reduviidae</taxon>
        <taxon>Harpactorinae</taxon>
        <taxon>Harpactorini</taxon>
        <taxon>Rhynocoris</taxon>
    </lineage>
</organism>
<keyword evidence="2" id="KW-1185">Reference proteome</keyword>